<dbReference type="EMBL" id="AACS02000006">
    <property type="protein sequence ID" value="EAU81288.1"/>
    <property type="molecule type" value="Genomic_DNA"/>
</dbReference>
<feature type="region of interest" description="Disordered" evidence="1">
    <location>
        <begin position="335"/>
        <end position="443"/>
    </location>
</feature>
<evidence type="ECO:0000256" key="1">
    <source>
        <dbReference type="SAM" id="MobiDB-lite"/>
    </source>
</evidence>
<dbReference type="InParanoid" id="A8PCY7"/>
<feature type="compositionally biased region" description="Acidic residues" evidence="1">
    <location>
        <begin position="249"/>
        <end position="259"/>
    </location>
</feature>
<dbReference type="STRING" id="240176.A8PCY7"/>
<evidence type="ECO:0000313" key="3">
    <source>
        <dbReference type="Proteomes" id="UP000001861"/>
    </source>
</evidence>
<dbReference type="Proteomes" id="UP000001861">
    <property type="component" value="Unassembled WGS sequence"/>
</dbReference>
<dbReference type="eggNOG" id="ENOG502RBQ3">
    <property type="taxonomic scope" value="Eukaryota"/>
</dbReference>
<dbReference type="KEGG" id="cci:CC1G_07218"/>
<gene>
    <name evidence="2" type="ORF">CC1G_07218</name>
</gene>
<comment type="caution">
    <text evidence="2">The sequence shown here is derived from an EMBL/GenBank/DDBJ whole genome shotgun (WGS) entry which is preliminary data.</text>
</comment>
<sequence>MSSPNWTSSASSFSFSDPLSFGTQLNPDRPFDVANVIDHLGAQYGLRPEQIAELHRLYQATLALRIYERVIDMWNGNRLEARISAMFSNVPTAPTNGEQSIMNDLALRLENQYVLSDVQKSTSRRELQLLVMQPNRLCYTALATDGMRTLRMENAFTTPARVDKTSSYVRKAASSVRNGYRQDIRDSIGLGPKGGRPVALVHTVTALVNKYIRKPMDLERLNSKGYIMKTAILRRFAWENKELLQVEEDEEAAANESEDNPSPPAKRKRTARGGRIPRGQDFWGRFDSYLLEKTKTLGKDISSVGWKAETIESDLTRWPDEDDCEGEEEGVDLDPELSFTSLGSPASQATQPPTQSSLAHSSTQTTLATVQSTPAHRSTPSMTAPSAHNNSQLAHPQPQTPSVGGSLRYFTSSSPLYTPGHHSNPTPYHHAPSRAAHRAWEGQ</sequence>
<dbReference type="RefSeq" id="XP_001840488.1">
    <property type="nucleotide sequence ID" value="XM_001840436.1"/>
</dbReference>
<feature type="region of interest" description="Disordered" evidence="1">
    <location>
        <begin position="249"/>
        <end position="279"/>
    </location>
</feature>
<feature type="compositionally biased region" description="Polar residues" evidence="1">
    <location>
        <begin position="338"/>
        <end position="394"/>
    </location>
</feature>
<keyword evidence="3" id="KW-1185">Reference proteome</keyword>
<dbReference type="OMA" id="RADITTM"/>
<dbReference type="GeneID" id="6017135"/>
<dbReference type="VEuPathDB" id="FungiDB:CC1G_07218"/>
<feature type="compositionally biased region" description="Polar residues" evidence="1">
    <location>
        <begin position="409"/>
        <end position="426"/>
    </location>
</feature>
<dbReference type="AlphaFoldDB" id="A8PCY7"/>
<dbReference type="OrthoDB" id="3269273at2759"/>
<name>A8PCY7_COPC7</name>
<protein>
    <submittedName>
        <fullName evidence="2">Uncharacterized protein</fullName>
    </submittedName>
</protein>
<proteinExistence type="predicted"/>
<organism evidence="2 3">
    <name type="scientific">Coprinopsis cinerea (strain Okayama-7 / 130 / ATCC MYA-4618 / FGSC 9003)</name>
    <name type="common">Inky cap fungus</name>
    <name type="synonym">Hormographiella aspergillata</name>
    <dbReference type="NCBI Taxonomy" id="240176"/>
    <lineage>
        <taxon>Eukaryota</taxon>
        <taxon>Fungi</taxon>
        <taxon>Dikarya</taxon>
        <taxon>Basidiomycota</taxon>
        <taxon>Agaricomycotina</taxon>
        <taxon>Agaricomycetes</taxon>
        <taxon>Agaricomycetidae</taxon>
        <taxon>Agaricales</taxon>
        <taxon>Agaricineae</taxon>
        <taxon>Psathyrellaceae</taxon>
        <taxon>Coprinopsis</taxon>
    </lineage>
</organism>
<accession>A8PCY7</accession>
<reference evidence="2 3" key="1">
    <citation type="journal article" date="2010" name="Proc. Natl. Acad. Sci. U.S.A.">
        <title>Insights into evolution of multicellular fungi from the assembled chromosomes of the mushroom Coprinopsis cinerea (Coprinus cinereus).</title>
        <authorList>
            <person name="Stajich J.E."/>
            <person name="Wilke S.K."/>
            <person name="Ahren D."/>
            <person name="Au C.H."/>
            <person name="Birren B.W."/>
            <person name="Borodovsky M."/>
            <person name="Burns C."/>
            <person name="Canback B."/>
            <person name="Casselton L.A."/>
            <person name="Cheng C.K."/>
            <person name="Deng J."/>
            <person name="Dietrich F.S."/>
            <person name="Fargo D.C."/>
            <person name="Farman M.L."/>
            <person name="Gathman A.C."/>
            <person name="Goldberg J."/>
            <person name="Guigo R."/>
            <person name="Hoegger P.J."/>
            <person name="Hooker J.B."/>
            <person name="Huggins A."/>
            <person name="James T.Y."/>
            <person name="Kamada T."/>
            <person name="Kilaru S."/>
            <person name="Kodira C."/>
            <person name="Kues U."/>
            <person name="Kupfer D."/>
            <person name="Kwan H.S."/>
            <person name="Lomsadze A."/>
            <person name="Li W."/>
            <person name="Lilly W.W."/>
            <person name="Ma L.J."/>
            <person name="Mackey A.J."/>
            <person name="Manning G."/>
            <person name="Martin F."/>
            <person name="Muraguchi H."/>
            <person name="Natvig D.O."/>
            <person name="Palmerini H."/>
            <person name="Ramesh M.A."/>
            <person name="Rehmeyer C.J."/>
            <person name="Roe B.A."/>
            <person name="Shenoy N."/>
            <person name="Stanke M."/>
            <person name="Ter-Hovhannisyan V."/>
            <person name="Tunlid A."/>
            <person name="Velagapudi R."/>
            <person name="Vision T.J."/>
            <person name="Zeng Q."/>
            <person name="Zolan M.E."/>
            <person name="Pukkila P.J."/>
        </authorList>
    </citation>
    <scope>NUCLEOTIDE SEQUENCE [LARGE SCALE GENOMIC DNA]</scope>
    <source>
        <strain evidence="3">Okayama-7 / 130 / ATCC MYA-4618 / FGSC 9003</strain>
    </source>
</reference>
<evidence type="ECO:0000313" key="2">
    <source>
        <dbReference type="EMBL" id="EAU81288.1"/>
    </source>
</evidence>